<evidence type="ECO:0000313" key="2">
    <source>
        <dbReference type="Proteomes" id="UP000044806"/>
    </source>
</evidence>
<accession>A0A655R9Q4</accession>
<gene>
    <name evidence="1" type="ORF">ERS013165_02724</name>
</gene>
<dbReference type="Proteomes" id="UP000044806">
    <property type="component" value="Unassembled WGS sequence"/>
</dbReference>
<evidence type="ECO:0000313" key="1">
    <source>
        <dbReference type="EMBL" id="CSA90316.1"/>
    </source>
</evidence>
<proteinExistence type="predicted"/>
<reference evidence="1 2" key="1">
    <citation type="submission" date="2015-07" db="EMBL/GenBank/DDBJ databases">
        <authorList>
            <consortium name="Pathogen Informatics"/>
        </authorList>
    </citation>
    <scope>NUCLEOTIDE SEQUENCE [LARGE SCALE GENOMIC DNA]</scope>
    <source>
        <strain evidence="1 2">A51</strain>
    </source>
</reference>
<organism evidence="1 2">
    <name type="scientific">Vibrio cholerae</name>
    <dbReference type="NCBI Taxonomy" id="666"/>
    <lineage>
        <taxon>Bacteria</taxon>
        <taxon>Pseudomonadati</taxon>
        <taxon>Pseudomonadota</taxon>
        <taxon>Gammaproteobacteria</taxon>
        <taxon>Vibrionales</taxon>
        <taxon>Vibrionaceae</taxon>
        <taxon>Vibrio</taxon>
    </lineage>
</organism>
<protein>
    <submittedName>
        <fullName evidence="1">Uncharacterized protein</fullName>
    </submittedName>
</protein>
<sequence>MHQMNVAMWNDIPEENKHVEVIIDVQDMGSQDNILAFKKREKLN</sequence>
<dbReference type="AlphaFoldDB" id="A0A655R9Q4"/>
<dbReference type="EMBL" id="CWOW01000015">
    <property type="protein sequence ID" value="CSA90316.1"/>
    <property type="molecule type" value="Genomic_DNA"/>
</dbReference>
<name>A0A655R9Q4_VIBCL</name>